<keyword evidence="9" id="KW-1133">Transmembrane helix</keyword>
<feature type="compositionally biased region" description="Pro residues" evidence="12">
    <location>
        <begin position="526"/>
        <end position="538"/>
    </location>
</feature>
<dbReference type="PIRSF" id="PIRSF027093">
    <property type="entry name" value="EndopolyPtase_N1"/>
    <property type="match status" value="1"/>
</dbReference>
<evidence type="ECO:0000256" key="9">
    <source>
        <dbReference type="ARBA" id="ARBA00022989"/>
    </source>
</evidence>
<keyword evidence="11" id="KW-0325">Glycoprotein</keyword>
<dbReference type="GO" id="GO:0005774">
    <property type="term" value="C:vacuolar membrane"/>
    <property type="evidence" value="ECO:0007669"/>
    <property type="project" value="UniProtKB-SubCell"/>
</dbReference>
<feature type="compositionally biased region" description="Basic residues" evidence="12">
    <location>
        <begin position="511"/>
        <end position="522"/>
    </location>
</feature>
<organism evidence="14 15">
    <name type="scientific">Diplodia corticola</name>
    <dbReference type="NCBI Taxonomy" id="236234"/>
    <lineage>
        <taxon>Eukaryota</taxon>
        <taxon>Fungi</taxon>
        <taxon>Dikarya</taxon>
        <taxon>Ascomycota</taxon>
        <taxon>Pezizomycotina</taxon>
        <taxon>Dothideomycetes</taxon>
        <taxon>Dothideomycetes incertae sedis</taxon>
        <taxon>Botryosphaeriales</taxon>
        <taxon>Botryosphaeriaceae</taxon>
        <taxon>Diplodia</taxon>
    </lineage>
</organism>
<evidence type="ECO:0000256" key="2">
    <source>
        <dbReference type="ARBA" id="ARBA00010399"/>
    </source>
</evidence>
<evidence type="ECO:0000256" key="6">
    <source>
        <dbReference type="ARBA" id="ARBA00022692"/>
    </source>
</evidence>
<dbReference type="GO" id="GO:0008081">
    <property type="term" value="F:phosphoric diester hydrolase activity"/>
    <property type="evidence" value="ECO:0007669"/>
    <property type="project" value="TreeGrafter"/>
</dbReference>
<dbReference type="STRING" id="236234.A0A1J9RY96"/>
<feature type="compositionally biased region" description="Polar residues" evidence="12">
    <location>
        <begin position="351"/>
        <end position="362"/>
    </location>
</feature>
<evidence type="ECO:0000313" key="14">
    <source>
        <dbReference type="EMBL" id="OJD37635.1"/>
    </source>
</evidence>
<dbReference type="SUPFAM" id="SSF56300">
    <property type="entry name" value="Metallo-dependent phosphatases"/>
    <property type="match status" value="1"/>
</dbReference>
<proteinExistence type="inferred from homology"/>
<feature type="region of interest" description="Disordered" evidence="12">
    <location>
        <begin position="799"/>
        <end position="818"/>
    </location>
</feature>
<dbReference type="GO" id="GO:0000324">
    <property type="term" value="C:fungal-type vacuole"/>
    <property type="evidence" value="ECO:0007669"/>
    <property type="project" value="TreeGrafter"/>
</dbReference>
<evidence type="ECO:0000256" key="1">
    <source>
        <dbReference type="ARBA" id="ARBA00004576"/>
    </source>
</evidence>
<dbReference type="AlphaFoldDB" id="A0A1J9RY96"/>
<dbReference type="EMBL" id="MNUE01000006">
    <property type="protein sequence ID" value="OJD37635.1"/>
    <property type="molecule type" value="Genomic_DNA"/>
</dbReference>
<keyword evidence="8" id="KW-0735">Signal-anchor</keyword>
<dbReference type="InterPro" id="IPR041805">
    <property type="entry name" value="ASMase/PPN1_MPP"/>
</dbReference>
<dbReference type="CDD" id="cd00842">
    <property type="entry name" value="MPP_ASMase"/>
    <property type="match status" value="1"/>
</dbReference>
<evidence type="ECO:0000256" key="10">
    <source>
        <dbReference type="ARBA" id="ARBA00023136"/>
    </source>
</evidence>
<dbReference type="PANTHER" id="PTHR10340:SF55">
    <property type="entry name" value="ENDOPOLYPHOSPHATASE"/>
    <property type="match status" value="1"/>
</dbReference>
<dbReference type="GO" id="GO:0000298">
    <property type="term" value="F:endopolyphosphatase activity"/>
    <property type="evidence" value="ECO:0007669"/>
    <property type="project" value="UniProtKB-EC"/>
</dbReference>
<keyword evidence="13" id="KW-0732">Signal</keyword>
<evidence type="ECO:0000256" key="11">
    <source>
        <dbReference type="ARBA" id="ARBA00023180"/>
    </source>
</evidence>
<evidence type="ECO:0000256" key="5">
    <source>
        <dbReference type="ARBA" id="ARBA00022554"/>
    </source>
</evidence>
<keyword evidence="6" id="KW-0812">Transmembrane</keyword>
<dbReference type="GO" id="GO:0004309">
    <property type="term" value="F:exopolyphosphatase activity"/>
    <property type="evidence" value="ECO:0007669"/>
    <property type="project" value="TreeGrafter"/>
</dbReference>
<evidence type="ECO:0000256" key="13">
    <source>
        <dbReference type="SAM" id="SignalP"/>
    </source>
</evidence>
<feature type="compositionally biased region" description="Basic residues" evidence="12">
    <location>
        <begin position="743"/>
        <end position="764"/>
    </location>
</feature>
<dbReference type="InterPro" id="IPR012358">
    <property type="entry name" value="EndopolyPtase_N1"/>
</dbReference>
<dbReference type="PANTHER" id="PTHR10340">
    <property type="entry name" value="SPHINGOMYELIN PHOSPHODIESTERASE"/>
    <property type="match status" value="1"/>
</dbReference>
<feature type="region of interest" description="Disordered" evidence="12">
    <location>
        <begin position="492"/>
        <end position="539"/>
    </location>
</feature>
<dbReference type="RefSeq" id="XP_020133750.1">
    <property type="nucleotide sequence ID" value="XM_020277883.1"/>
</dbReference>
<feature type="signal peptide" evidence="13">
    <location>
        <begin position="1"/>
        <end position="24"/>
    </location>
</feature>
<feature type="chain" id="PRO_5012182262" description="Endopolyphosphatase" evidence="13">
    <location>
        <begin position="25"/>
        <end position="818"/>
    </location>
</feature>
<keyword evidence="10" id="KW-0472">Membrane</keyword>
<evidence type="ECO:0000256" key="4">
    <source>
        <dbReference type="ARBA" id="ARBA00014458"/>
    </source>
</evidence>
<gene>
    <name evidence="14" type="ORF">BKCO1_600023</name>
</gene>
<feature type="region of interest" description="Disordered" evidence="12">
    <location>
        <begin position="698"/>
        <end position="764"/>
    </location>
</feature>
<dbReference type="GeneID" id="31018144"/>
<dbReference type="OrthoDB" id="348678at2759"/>
<dbReference type="GO" id="GO:0006798">
    <property type="term" value="P:polyphosphate catabolic process"/>
    <property type="evidence" value="ECO:0007669"/>
    <property type="project" value="TreeGrafter"/>
</dbReference>
<feature type="compositionally biased region" description="Acidic residues" evidence="12">
    <location>
        <begin position="708"/>
        <end position="738"/>
    </location>
</feature>
<evidence type="ECO:0000256" key="7">
    <source>
        <dbReference type="ARBA" id="ARBA00022801"/>
    </source>
</evidence>
<feature type="compositionally biased region" description="Basic and acidic residues" evidence="12">
    <location>
        <begin position="698"/>
        <end position="707"/>
    </location>
</feature>
<keyword evidence="15" id="KW-1185">Reference proteome</keyword>
<comment type="caution">
    <text evidence="14">The sequence shown here is derived from an EMBL/GenBank/DDBJ whole genome shotgun (WGS) entry which is preliminary data.</text>
</comment>
<comment type="similarity">
    <text evidence="2">Belongs to the endopolyphosphatase PPN1 family.</text>
</comment>
<dbReference type="Proteomes" id="UP000183809">
    <property type="component" value="Unassembled WGS sequence"/>
</dbReference>
<evidence type="ECO:0000256" key="8">
    <source>
        <dbReference type="ARBA" id="ARBA00022968"/>
    </source>
</evidence>
<protein>
    <recommendedName>
        <fullName evidence="4">Endopolyphosphatase</fullName>
        <ecNumber evidence="3">3.6.1.10</ecNumber>
    </recommendedName>
</protein>
<dbReference type="EC" id="3.6.1.10" evidence="3"/>
<keyword evidence="5" id="KW-0926">Vacuole</keyword>
<feature type="region of interest" description="Disordered" evidence="12">
    <location>
        <begin position="342"/>
        <end position="362"/>
    </location>
</feature>
<accession>A0A1J9RY96</accession>
<evidence type="ECO:0000256" key="3">
    <source>
        <dbReference type="ARBA" id="ARBA00012459"/>
    </source>
</evidence>
<dbReference type="InterPro" id="IPR029052">
    <property type="entry name" value="Metallo-depent_PP-like"/>
</dbReference>
<evidence type="ECO:0000313" key="15">
    <source>
        <dbReference type="Proteomes" id="UP000183809"/>
    </source>
</evidence>
<feature type="compositionally biased region" description="Basic residues" evidence="12">
    <location>
        <begin position="611"/>
        <end position="624"/>
    </location>
</feature>
<sequence length="818" mass="92946">MIVRPALPLACALASTLIASPACAFSVPAAIGNHPPASLLPSSSHSRPLTGKFLHITDFHPDPFYKTYGSTAKEGACHRGHGPAGYYGAETSGCDSPLTLVNATFDWIRDNIRDDIDFIVWTGDSARHDNDEEYPRSNDQVIQLNQLIVNKFREVFARSDDDDDDPTNDFIVPIVPTFGNNDILPHNIFLEGPNHWTSTYLDLWRSMIPEEQRHQFQRGGWFQVEVIPNKLAVFSLNTMYFFDSNSAVDGCAMESEPGYEHMEWLRIQLQILRERGMKAMLIGHVPPARTENKQSWDETCWQKYALWQRQYRDVIVASLYGHMNIDHFQLQDFNDIRPSTEKGKMKGSLKQKISLNPSSEGEVSTMGAPDYLMDLRNEWANLPSPKKSAKTAAEEDDDESMFEKVQDFFGLKKGKKGNKHFLDEIGGPWGERFSYSLIGPSIVPNYFPTLRVFDYNITGLESLGRLDHPRHLPGERLQEIFERDLADAYQDQGDDDEFFPTRKSKHEESSKKKKKHKKKKYKFTVPTPPSKSSPPGPAYSPQTLSLLGYTQYFANLTRLNNDFLKSAAYLATTTSAASDNTTVNPTSLLYADYTDGDDADNGDGFGAQRWRNGKHHGKKPKHPTPHPLPFEFEVFYQTHNKSDSFKLKDLTMRSYIDLARRIGNFNKKSKNTKGLGGVEDVELGDVVDVMNELIGSNVDEREHGLVEHEEEEDDEYHEVYEADDDEEEDEDEDEGENIDAEKKKKKKKKNKNKNKHRKKGPKHHVWYTFIERALVGTMSRDEIDERFGWIPKPTEAGVAYESPVSSPVKDEGLGNGEI</sequence>
<comment type="subcellular location">
    <subcellularLocation>
        <location evidence="1">Vacuole membrane</location>
        <topology evidence="1">Single-pass type II membrane protein</topology>
    </subcellularLocation>
</comment>
<name>A0A1J9RY96_9PEZI</name>
<evidence type="ECO:0000256" key="12">
    <source>
        <dbReference type="SAM" id="MobiDB-lite"/>
    </source>
</evidence>
<reference evidence="14 15" key="1">
    <citation type="submission" date="2016-10" db="EMBL/GenBank/DDBJ databases">
        <title>Proteomics and genomics reveal pathogen-plant mechanisms compatible with a hemibiotrophic lifestyle of Diplodia corticola.</title>
        <authorList>
            <person name="Fernandes I."/>
            <person name="De Jonge R."/>
            <person name="Van De Peer Y."/>
            <person name="Devreese B."/>
            <person name="Alves A."/>
            <person name="Esteves A.C."/>
        </authorList>
    </citation>
    <scope>NUCLEOTIDE SEQUENCE [LARGE SCALE GENOMIC DNA]</scope>
    <source>
        <strain evidence="14 15">CBS 112549</strain>
    </source>
</reference>
<feature type="region of interest" description="Disordered" evidence="12">
    <location>
        <begin position="602"/>
        <end position="626"/>
    </location>
</feature>
<dbReference type="FunFam" id="3.60.21.10:FF:000082">
    <property type="entry name" value="Endopolyphosphatase"/>
    <property type="match status" value="1"/>
</dbReference>
<keyword evidence="7" id="KW-0378">Hydrolase</keyword>